<evidence type="ECO:0000313" key="1">
    <source>
        <dbReference type="EMBL" id="MBB4144421.1"/>
    </source>
</evidence>
<keyword evidence="1" id="KW-0378">Hydrolase</keyword>
<keyword evidence="2" id="KW-1185">Reference proteome</keyword>
<accession>A0A7W6LHD2</accession>
<name>A0A7W6LHD2_9HYPH</name>
<comment type="caution">
    <text evidence="1">The sequence shown here is derived from an EMBL/GenBank/DDBJ whole genome shotgun (WGS) entry which is preliminary data.</text>
</comment>
<dbReference type="Pfam" id="PF05013">
    <property type="entry name" value="FGase"/>
    <property type="match status" value="1"/>
</dbReference>
<dbReference type="InterPro" id="IPR007709">
    <property type="entry name" value="N-FG_amidohydro"/>
</dbReference>
<dbReference type="RefSeq" id="WP_165131265.1">
    <property type="nucleotide sequence ID" value="NZ_CP049249.1"/>
</dbReference>
<dbReference type="GO" id="GO:0050415">
    <property type="term" value="F:formimidoylglutamase activity"/>
    <property type="evidence" value="ECO:0007669"/>
    <property type="project" value="UniProtKB-EC"/>
</dbReference>
<dbReference type="AlphaFoldDB" id="A0A7W6LHD2"/>
<protein>
    <submittedName>
        <fullName evidence="1">Formiminoglutamase</fullName>
        <ecNumber evidence="1">3.5.3.8</ecNumber>
    </submittedName>
</protein>
<evidence type="ECO:0000313" key="2">
    <source>
        <dbReference type="Proteomes" id="UP000519897"/>
    </source>
</evidence>
<reference evidence="1 2" key="1">
    <citation type="submission" date="2020-08" db="EMBL/GenBank/DDBJ databases">
        <title>Genomic Encyclopedia of Type Strains, Phase IV (KMG-IV): sequencing the most valuable type-strain genomes for metagenomic binning, comparative biology and taxonomic classification.</title>
        <authorList>
            <person name="Goeker M."/>
        </authorList>
    </citation>
    <scope>NUCLEOTIDE SEQUENCE [LARGE SCALE GENOMIC DNA]</scope>
    <source>
        <strain evidence="1 2">DSM 29514</strain>
    </source>
</reference>
<dbReference type="SUPFAM" id="SSF53187">
    <property type="entry name" value="Zn-dependent exopeptidases"/>
    <property type="match status" value="1"/>
</dbReference>
<organism evidence="1 2">
    <name type="scientific">Rhizobium rhizoryzae</name>
    <dbReference type="NCBI Taxonomy" id="451876"/>
    <lineage>
        <taxon>Bacteria</taxon>
        <taxon>Pseudomonadati</taxon>
        <taxon>Pseudomonadota</taxon>
        <taxon>Alphaproteobacteria</taxon>
        <taxon>Hyphomicrobiales</taxon>
        <taxon>Rhizobiaceae</taxon>
        <taxon>Rhizobium/Agrobacterium group</taxon>
        <taxon>Rhizobium</taxon>
    </lineage>
</organism>
<dbReference type="NCBIfam" id="TIGR02017">
    <property type="entry name" value="hutG_amidohyd"/>
    <property type="match status" value="1"/>
</dbReference>
<sequence>MSKVFEVRQGTSPVILAFPHTGTDVPSNIWDRLNDNGKLLADTDWHIHELYAGLLPDATTVRATFHRYVIDANRDPSGHSLYPGQNTTDLVPSTDFDGKAIWRQGEEPTSTDIADRLAGFHAPYHAALAGEIERVKSIHGVAVLYDCHSIRSLIPFLFDGTLPDFNIGTDSGRTCDARIEAAAKDVAAGAEGYTHVLNGRFKGGWTTRHYGKPEHGVHAIQMELAQITHLQTEAPPFAYDAPKADRLRIHLKTILTKIEAIALELKN</sequence>
<dbReference type="InterPro" id="IPR010247">
    <property type="entry name" value="HutG_amidohyd"/>
</dbReference>
<proteinExistence type="predicted"/>
<dbReference type="EMBL" id="JACIEC010000003">
    <property type="protein sequence ID" value="MBB4144421.1"/>
    <property type="molecule type" value="Genomic_DNA"/>
</dbReference>
<gene>
    <name evidence="1" type="ORF">GGQ72_002978</name>
</gene>
<dbReference type="EC" id="3.5.3.8" evidence="1"/>
<dbReference type="Proteomes" id="UP000519897">
    <property type="component" value="Unassembled WGS sequence"/>
</dbReference>
<dbReference type="Gene3D" id="3.40.630.40">
    <property type="entry name" value="Zn-dependent exopeptidases"/>
    <property type="match status" value="1"/>
</dbReference>